<evidence type="ECO:0000313" key="3">
    <source>
        <dbReference type="EMBL" id="TJZ82016.1"/>
    </source>
</evidence>
<evidence type="ECO:0000313" key="4">
    <source>
        <dbReference type="Proteomes" id="UP000306223"/>
    </source>
</evidence>
<dbReference type="EMBL" id="SUNH01000025">
    <property type="protein sequence ID" value="TJZ82016.1"/>
    <property type="molecule type" value="Genomic_DNA"/>
</dbReference>
<dbReference type="AlphaFoldDB" id="A0A4U0QK53"/>
<dbReference type="Proteomes" id="UP000306223">
    <property type="component" value="Unassembled WGS sequence"/>
</dbReference>
<reference evidence="3 4" key="1">
    <citation type="submission" date="2019-04" db="EMBL/GenBank/DDBJ databases">
        <authorList>
            <person name="Li J."/>
        </authorList>
    </citation>
    <scope>NUCLEOTIDE SEQUENCE [LARGE SCALE GENOMIC DNA]</scope>
    <source>
        <strain evidence="3 4">CCTCC AB2016182</strain>
    </source>
</reference>
<organism evidence="3 4">
    <name type="scientific">Paracoccus hibiscisoli</name>
    <dbReference type="NCBI Taxonomy" id="2023261"/>
    <lineage>
        <taxon>Bacteria</taxon>
        <taxon>Pseudomonadati</taxon>
        <taxon>Pseudomonadota</taxon>
        <taxon>Alphaproteobacteria</taxon>
        <taxon>Rhodobacterales</taxon>
        <taxon>Paracoccaceae</taxon>
        <taxon>Paracoccus</taxon>
    </lineage>
</organism>
<dbReference type="RefSeq" id="WP_136857793.1">
    <property type="nucleotide sequence ID" value="NZ_SUNH01000025.1"/>
</dbReference>
<gene>
    <name evidence="3" type="ORF">FA740_15770</name>
</gene>
<dbReference type="OrthoDB" id="5351104at2"/>
<feature type="region of interest" description="Disordered" evidence="1">
    <location>
        <begin position="526"/>
        <end position="583"/>
    </location>
</feature>
<evidence type="ECO:0000259" key="2">
    <source>
        <dbReference type="Pfam" id="PF18821"/>
    </source>
</evidence>
<keyword evidence="4" id="KW-1185">Reference proteome</keyword>
<comment type="caution">
    <text evidence="3">The sequence shown here is derived from an EMBL/GenBank/DDBJ whole genome shotgun (WGS) entry which is preliminary data.</text>
</comment>
<accession>A0A4U0QK53</accession>
<dbReference type="InterPro" id="IPR040677">
    <property type="entry name" value="LPD7"/>
</dbReference>
<sequence length="583" mass="64412">MIITWSKYTGKTDPDGGGAITYMTAASVAKSLDGKARRRDTRNPLPRILRGSPDLVGAMITSIPFKCRYSSGVLSFEAGDIDLALFHASDPALIAQLRRVMVEFEEVAFVGVPVHQRPPILWTSHSHTGRLELNFLIPRAVYVAAKVTAKRVGVAAVARLGVGPDMVIKSYNPHPPGDEARKLMDGFRDRCNSKFGWADPMDPARRRALAIPDHELKLARNAARLGAPVIKTSDREQLHEAVCGWIREGQINDRPDLEEKLRRAGYEIVRDGEDYLSIRSLRDHPKGLPRLTKSMRMKGGIWSRAFRSRDYAMALIGDAKRQELAGHHKKRKALDDDEYQRGLERRRKFNLQRYPAFQLSDDEPTSPNVTIGNGRRELPIERNVASPIMIKPMEVGGMPIGDAAKITKLRLLRSLYPVDLPEGLVDQIRFVNVDKKAVFLADGSVVQDTGDSILCNKTSKVAVRLMALEASAKQWTVCEVTGPDDFLAALAVECGHLGISVSGIDERCQHIINDALVAAELPIWRPDGEQTPKEDTLVPELDPHANVPPREQGGAVPPSAVDLSRDDPEGDNAVEPDEYGPSI</sequence>
<feature type="compositionally biased region" description="Acidic residues" evidence="1">
    <location>
        <begin position="568"/>
        <end position="583"/>
    </location>
</feature>
<feature type="compositionally biased region" description="Basic and acidic residues" evidence="1">
    <location>
        <begin position="526"/>
        <end position="536"/>
    </location>
</feature>
<dbReference type="Pfam" id="PF18821">
    <property type="entry name" value="LPD7"/>
    <property type="match status" value="1"/>
</dbReference>
<evidence type="ECO:0000256" key="1">
    <source>
        <dbReference type="SAM" id="MobiDB-lite"/>
    </source>
</evidence>
<feature type="domain" description="Large polyvalent protein-associated" evidence="2">
    <location>
        <begin position="434"/>
        <end position="508"/>
    </location>
</feature>
<name>A0A4U0QK53_9RHOB</name>
<protein>
    <recommendedName>
        <fullName evidence="2">Large polyvalent protein-associated domain-containing protein</fullName>
    </recommendedName>
</protein>
<proteinExistence type="predicted"/>